<keyword evidence="3" id="KW-1185">Reference proteome</keyword>
<organism evidence="2 3">
    <name type="scientific">Araneus ventricosus</name>
    <name type="common">Orbweaver spider</name>
    <name type="synonym">Epeira ventricosa</name>
    <dbReference type="NCBI Taxonomy" id="182803"/>
    <lineage>
        <taxon>Eukaryota</taxon>
        <taxon>Metazoa</taxon>
        <taxon>Ecdysozoa</taxon>
        <taxon>Arthropoda</taxon>
        <taxon>Chelicerata</taxon>
        <taxon>Arachnida</taxon>
        <taxon>Araneae</taxon>
        <taxon>Araneomorphae</taxon>
        <taxon>Entelegynae</taxon>
        <taxon>Araneoidea</taxon>
        <taxon>Araneidae</taxon>
        <taxon>Araneus</taxon>
    </lineage>
</organism>
<dbReference type="EMBL" id="BGPR01013350">
    <property type="protein sequence ID" value="GBN60273.1"/>
    <property type="molecule type" value="Genomic_DNA"/>
</dbReference>
<accession>A0A4Y2QB41</accession>
<proteinExistence type="predicted"/>
<name>A0A4Y2QB41_ARAVE</name>
<keyword evidence="1" id="KW-0472">Membrane</keyword>
<keyword evidence="1" id="KW-0812">Transmembrane</keyword>
<feature type="transmembrane region" description="Helical" evidence="1">
    <location>
        <begin position="107"/>
        <end position="126"/>
    </location>
</feature>
<evidence type="ECO:0000256" key="1">
    <source>
        <dbReference type="SAM" id="Phobius"/>
    </source>
</evidence>
<reference evidence="2 3" key="1">
    <citation type="journal article" date="2019" name="Sci. Rep.">
        <title>Orb-weaving spider Araneus ventricosus genome elucidates the spidroin gene catalogue.</title>
        <authorList>
            <person name="Kono N."/>
            <person name="Nakamura H."/>
            <person name="Ohtoshi R."/>
            <person name="Moran D.A.P."/>
            <person name="Shinohara A."/>
            <person name="Yoshida Y."/>
            <person name="Fujiwara M."/>
            <person name="Mori M."/>
            <person name="Tomita M."/>
            <person name="Arakawa K."/>
        </authorList>
    </citation>
    <scope>NUCLEOTIDE SEQUENCE [LARGE SCALE GENOMIC DNA]</scope>
</reference>
<sequence length="130" mass="14815">MQTKGDFANCRRSICFHYWGSEPTKLRNFSGRKNGREIINPSINGALLYLLYGSFLWGKYLPSSFSCIVATSLIWIFLWGKYLPSCFSCIAATGLIWIYLWEKYIPSSFSCIAVTGLILLQSYKVVSLRS</sequence>
<dbReference type="AlphaFoldDB" id="A0A4Y2QB41"/>
<feature type="transmembrane region" description="Helical" evidence="1">
    <location>
        <begin position="85"/>
        <end position="101"/>
    </location>
</feature>
<keyword evidence="1" id="KW-1133">Transmembrane helix</keyword>
<dbReference type="Proteomes" id="UP000499080">
    <property type="component" value="Unassembled WGS sequence"/>
</dbReference>
<evidence type="ECO:0000313" key="3">
    <source>
        <dbReference type="Proteomes" id="UP000499080"/>
    </source>
</evidence>
<gene>
    <name evidence="2" type="ORF">AVEN_67952_1</name>
</gene>
<protein>
    <submittedName>
        <fullName evidence="2">Uncharacterized protein</fullName>
    </submittedName>
</protein>
<evidence type="ECO:0000313" key="2">
    <source>
        <dbReference type="EMBL" id="GBN60273.1"/>
    </source>
</evidence>
<comment type="caution">
    <text evidence="2">The sequence shown here is derived from an EMBL/GenBank/DDBJ whole genome shotgun (WGS) entry which is preliminary data.</text>
</comment>